<keyword evidence="4" id="KW-1185">Reference proteome</keyword>
<feature type="transmembrane region" description="Helical" evidence="1">
    <location>
        <begin position="532"/>
        <end position="554"/>
    </location>
</feature>
<dbReference type="STRING" id="1611254.A0A2G5UK43"/>
<dbReference type="Gene3D" id="3.30.710.10">
    <property type="entry name" value="Potassium Channel Kv1.1, Chain A"/>
    <property type="match status" value="1"/>
</dbReference>
<feature type="transmembrane region" description="Helical" evidence="1">
    <location>
        <begin position="437"/>
        <end position="458"/>
    </location>
</feature>
<sequence length="569" mass="65228">MTIVSSKPILDPVKNEEELKDSKTTNAIEINMDTVSDATKSIDSLESKCLIIIVGSRKDQVLGMATHMKTIFDIPMVEIVNDYATVQKAIENLDTSKGLVLFSSNINLDTMDKIIKSKTLLKSSHKMVLGDVVPLYIPKNALNDFYNNVKSKKLDLHMIKTWRTEEEQNESAREFVIKVAKKYRPAFWRQWEKHGICREIAYQQAEIRSKWANINWDNVKGYCSFFTYFCQIFANFFSAKSIFQAVCRPALKMTTSESVAIYDDFSQPKAWRPLEISAGNRSFFVDPAWLAELSPYFAEELFVRNPNTKRYVIEQATAEEVLEFLRCTAVWAIRKPLTAENVELVLKLADRFEMQSIQKLCEEFIETNMIQEPDPFRRFKSTITFKPLGIRIPHFALGALTLAAAHLIYQISFFYVSGWLNYDNLIGKANVNAPGPLALLVIYFMGLGYAVSLGWLFYETIIKHQWKEGAPEEKARRYRTTITIKGIVIPNVGLGALLMAFSWFALQLQFFYLKGWLNYSNLLGKANPMAPGPLLVVLIYSFILLFVVLFATIFNDAIIKHKWIKNRSD</sequence>
<comment type="caution">
    <text evidence="3">The sequence shown here is derived from an EMBL/GenBank/DDBJ whole genome shotgun (WGS) entry which is preliminary data.</text>
</comment>
<feature type="domain" description="BTB" evidence="2">
    <location>
        <begin position="272"/>
        <end position="369"/>
    </location>
</feature>
<dbReference type="InterPro" id="IPR000210">
    <property type="entry name" value="BTB/POZ_dom"/>
</dbReference>
<evidence type="ECO:0000259" key="2">
    <source>
        <dbReference type="SMART" id="SM00225"/>
    </source>
</evidence>
<reference evidence="4" key="1">
    <citation type="submission" date="2017-10" db="EMBL/GenBank/DDBJ databases">
        <title>Rapid genome shrinkage in a self-fertile nematode reveals novel sperm competition proteins.</title>
        <authorList>
            <person name="Yin D."/>
            <person name="Schwarz E.M."/>
            <person name="Thomas C.G."/>
            <person name="Felde R.L."/>
            <person name="Korf I.F."/>
            <person name="Cutter A.D."/>
            <person name="Schartner C.M."/>
            <person name="Ralston E.J."/>
            <person name="Meyer B.J."/>
            <person name="Haag E.S."/>
        </authorList>
    </citation>
    <scope>NUCLEOTIDE SEQUENCE [LARGE SCALE GENOMIC DNA]</scope>
    <source>
        <strain evidence="4">JU1422</strain>
    </source>
</reference>
<accession>A0A2G5UK43</accession>
<name>A0A2G5UK43_9PELO</name>
<dbReference type="Proteomes" id="UP000230233">
    <property type="component" value="Chromosome III"/>
</dbReference>
<dbReference type="Pfam" id="PF00651">
    <property type="entry name" value="BTB"/>
    <property type="match status" value="1"/>
</dbReference>
<protein>
    <recommendedName>
        <fullName evidence="2">BTB domain-containing protein</fullName>
    </recommendedName>
</protein>
<keyword evidence="1" id="KW-0472">Membrane</keyword>
<keyword evidence="1" id="KW-1133">Transmembrane helix</keyword>
<organism evidence="3 4">
    <name type="scientific">Caenorhabditis nigoni</name>
    <dbReference type="NCBI Taxonomy" id="1611254"/>
    <lineage>
        <taxon>Eukaryota</taxon>
        <taxon>Metazoa</taxon>
        <taxon>Ecdysozoa</taxon>
        <taxon>Nematoda</taxon>
        <taxon>Chromadorea</taxon>
        <taxon>Rhabditida</taxon>
        <taxon>Rhabditina</taxon>
        <taxon>Rhabditomorpha</taxon>
        <taxon>Rhabditoidea</taxon>
        <taxon>Rhabditidae</taxon>
        <taxon>Peloderinae</taxon>
        <taxon>Caenorhabditis</taxon>
    </lineage>
</organism>
<dbReference type="EMBL" id="PDUG01000003">
    <property type="protein sequence ID" value="PIC39888.1"/>
    <property type="molecule type" value="Genomic_DNA"/>
</dbReference>
<dbReference type="SMART" id="SM00225">
    <property type="entry name" value="BTB"/>
    <property type="match status" value="1"/>
</dbReference>
<dbReference type="SUPFAM" id="SSF54695">
    <property type="entry name" value="POZ domain"/>
    <property type="match status" value="1"/>
</dbReference>
<proteinExistence type="predicted"/>
<dbReference type="AlphaFoldDB" id="A0A2G5UK43"/>
<dbReference type="OrthoDB" id="5813706at2759"/>
<evidence type="ECO:0000313" key="3">
    <source>
        <dbReference type="EMBL" id="PIC39888.1"/>
    </source>
</evidence>
<dbReference type="PANTHER" id="PTHR47022">
    <property type="entry name" value="BTB AND MATH DOMAIN-CONTAINING PROTEIN 36-RELATED"/>
    <property type="match status" value="1"/>
</dbReference>
<feature type="transmembrane region" description="Helical" evidence="1">
    <location>
        <begin position="395"/>
        <end position="417"/>
    </location>
</feature>
<dbReference type="PANTHER" id="PTHR47022:SF1">
    <property type="entry name" value="BTB AND MATH DOMAIN-CONTAINING PROTEIN 36-RELATED"/>
    <property type="match status" value="1"/>
</dbReference>
<dbReference type="InterPro" id="IPR011333">
    <property type="entry name" value="SKP1/BTB/POZ_sf"/>
</dbReference>
<evidence type="ECO:0000313" key="4">
    <source>
        <dbReference type="Proteomes" id="UP000230233"/>
    </source>
</evidence>
<keyword evidence="1" id="KW-0812">Transmembrane</keyword>
<evidence type="ECO:0000256" key="1">
    <source>
        <dbReference type="SAM" id="Phobius"/>
    </source>
</evidence>
<gene>
    <name evidence="3" type="primary">Cnig_chr_III.g11435</name>
    <name evidence="3" type="ORF">B9Z55_011435</name>
</gene>
<feature type="transmembrane region" description="Helical" evidence="1">
    <location>
        <begin position="486"/>
        <end position="512"/>
    </location>
</feature>